<keyword evidence="12" id="KW-1185">Reference proteome</keyword>
<evidence type="ECO:0000256" key="9">
    <source>
        <dbReference type="ARBA" id="ARBA00023136"/>
    </source>
</evidence>
<evidence type="ECO:0000256" key="7">
    <source>
        <dbReference type="ARBA" id="ARBA00022692"/>
    </source>
</evidence>
<evidence type="ECO:0000256" key="5">
    <source>
        <dbReference type="ARBA" id="ARBA00022448"/>
    </source>
</evidence>
<dbReference type="NCBIfam" id="TIGR01528">
    <property type="entry name" value="NMN_trans_PnuC"/>
    <property type="match status" value="1"/>
</dbReference>
<gene>
    <name evidence="11" type="primary">pnuC</name>
    <name evidence="11" type="ORF">ACFMB1_04440</name>
</gene>
<evidence type="ECO:0000256" key="3">
    <source>
        <dbReference type="ARBA" id="ARBA00006669"/>
    </source>
</evidence>
<evidence type="ECO:0000256" key="8">
    <source>
        <dbReference type="ARBA" id="ARBA00022989"/>
    </source>
</evidence>
<evidence type="ECO:0000256" key="6">
    <source>
        <dbReference type="ARBA" id="ARBA00022475"/>
    </source>
</evidence>
<organism evidence="11 12">
    <name type="scientific">Hyphococcus aureus</name>
    <dbReference type="NCBI Taxonomy" id="2666033"/>
    <lineage>
        <taxon>Bacteria</taxon>
        <taxon>Pseudomonadati</taxon>
        <taxon>Pseudomonadota</taxon>
        <taxon>Alphaproteobacteria</taxon>
        <taxon>Parvularculales</taxon>
        <taxon>Parvularculaceae</taxon>
        <taxon>Hyphococcus</taxon>
    </lineage>
</organism>
<keyword evidence="6" id="KW-1003">Cell membrane</keyword>
<dbReference type="PANTHER" id="PTHR36122:SF2">
    <property type="entry name" value="NICOTINAMIDE RIBOSIDE TRANSPORTER PNUC"/>
    <property type="match status" value="1"/>
</dbReference>
<feature type="transmembrane region" description="Helical" evidence="10">
    <location>
        <begin position="152"/>
        <end position="169"/>
    </location>
</feature>
<feature type="transmembrane region" description="Helical" evidence="10">
    <location>
        <begin position="127"/>
        <end position="145"/>
    </location>
</feature>
<feature type="transmembrane region" description="Helical" evidence="10">
    <location>
        <begin position="63"/>
        <end position="81"/>
    </location>
</feature>
<evidence type="ECO:0000256" key="4">
    <source>
        <dbReference type="ARBA" id="ARBA00017522"/>
    </source>
</evidence>
<keyword evidence="8 10" id="KW-1133">Transmembrane helix</keyword>
<comment type="caution">
    <text evidence="11">The sequence shown here is derived from an EMBL/GenBank/DDBJ whole genome shotgun (WGS) entry which is preliminary data.</text>
</comment>
<dbReference type="RefSeq" id="WP_379879882.1">
    <property type="nucleotide sequence ID" value="NZ_JBHPON010000001.1"/>
</dbReference>
<evidence type="ECO:0000256" key="10">
    <source>
        <dbReference type="SAM" id="Phobius"/>
    </source>
</evidence>
<comment type="function">
    <text evidence="1">Required for nicotinamide riboside transport across the inner membrane.</text>
</comment>
<dbReference type="PANTHER" id="PTHR36122">
    <property type="entry name" value="NICOTINAMIDE RIBOSIDE TRANSPORTER PNUC"/>
    <property type="match status" value="1"/>
</dbReference>
<protein>
    <recommendedName>
        <fullName evidence="4">Nicotinamide riboside transporter PnuC</fullName>
    </recommendedName>
</protein>
<feature type="transmembrane region" description="Helical" evidence="10">
    <location>
        <begin position="12"/>
        <end position="33"/>
    </location>
</feature>
<feature type="transmembrane region" description="Helical" evidence="10">
    <location>
        <begin position="175"/>
        <end position="192"/>
    </location>
</feature>
<name>A0ABW1KSG4_9PROT</name>
<reference evidence="11 12" key="1">
    <citation type="submission" date="2024-09" db="EMBL/GenBank/DDBJ databases">
        <authorList>
            <person name="Zhang Z.-H."/>
        </authorList>
    </citation>
    <scope>NUCLEOTIDE SEQUENCE [LARGE SCALE GENOMIC DNA]</scope>
    <source>
        <strain evidence="11 12">HHTR114</strain>
    </source>
</reference>
<feature type="transmembrane region" description="Helical" evidence="10">
    <location>
        <begin position="40"/>
        <end position="57"/>
    </location>
</feature>
<dbReference type="EMBL" id="JBHPON010000001">
    <property type="protein sequence ID" value="MFC6034779.1"/>
    <property type="molecule type" value="Genomic_DNA"/>
</dbReference>
<evidence type="ECO:0000313" key="12">
    <source>
        <dbReference type="Proteomes" id="UP001596116"/>
    </source>
</evidence>
<keyword evidence="5" id="KW-0813">Transport</keyword>
<proteinExistence type="inferred from homology"/>
<keyword evidence="9 10" id="KW-0472">Membrane</keyword>
<evidence type="ECO:0000256" key="1">
    <source>
        <dbReference type="ARBA" id="ARBA00002672"/>
    </source>
</evidence>
<dbReference type="Pfam" id="PF04973">
    <property type="entry name" value="NMN_transporter"/>
    <property type="match status" value="1"/>
</dbReference>
<keyword evidence="7 10" id="KW-0812">Transmembrane</keyword>
<feature type="transmembrane region" description="Helical" evidence="10">
    <location>
        <begin position="101"/>
        <end position="121"/>
    </location>
</feature>
<sequence>MGEVLEFLTGMIGARPVEIIAFFLGIANITLLVRRSIWNYPFGIAMVTLYAWIFYGAKLYSDALLQIFFFVVQAYGWAHWLTRRDEQGLVIVARITPRAAVASALAALAGTAALGGAMATWTDASFPFWDASVAVLSVIAQVMLARRLLENWLVWVAVDIVAIGLYWTKGLYPTAVLYLMFLVISAIGYVNWRRAYSRGEAVT</sequence>
<comment type="similarity">
    <text evidence="3">Belongs to the nicotinamide ribonucleoside (NR) uptake permease (TC 4.B.1) family.</text>
</comment>
<accession>A0ABW1KSG4</accession>
<dbReference type="Proteomes" id="UP001596116">
    <property type="component" value="Unassembled WGS sequence"/>
</dbReference>
<comment type="subcellular location">
    <subcellularLocation>
        <location evidence="2">Cell membrane</location>
        <topology evidence="2">Multi-pass membrane protein</topology>
    </subcellularLocation>
</comment>
<evidence type="ECO:0000256" key="2">
    <source>
        <dbReference type="ARBA" id="ARBA00004651"/>
    </source>
</evidence>
<dbReference type="InterPro" id="IPR006419">
    <property type="entry name" value="NMN_transpt_PnuC"/>
</dbReference>
<evidence type="ECO:0000313" key="11">
    <source>
        <dbReference type="EMBL" id="MFC6034779.1"/>
    </source>
</evidence>